<dbReference type="Pfam" id="PF22612">
    <property type="entry name" value="GH113"/>
    <property type="match status" value="1"/>
</dbReference>
<evidence type="ECO:0000313" key="2">
    <source>
        <dbReference type="Proteomes" id="UP000190080"/>
    </source>
</evidence>
<dbReference type="RefSeq" id="WP_079422129.1">
    <property type="nucleotide sequence ID" value="NZ_MZGV01000004.1"/>
</dbReference>
<accession>A0A1V4IXH2</accession>
<gene>
    <name evidence="1" type="ORF">CLORY_06580</name>
</gene>
<comment type="caution">
    <text evidence="1">The sequence shown here is derived from an EMBL/GenBank/DDBJ whole genome shotgun (WGS) entry which is preliminary data.</text>
</comment>
<reference evidence="1 2" key="1">
    <citation type="submission" date="2017-03" db="EMBL/GenBank/DDBJ databases">
        <title>Genome sequence of Clostridium oryzae DSM 28571.</title>
        <authorList>
            <person name="Poehlein A."/>
            <person name="Daniel R."/>
        </authorList>
    </citation>
    <scope>NUCLEOTIDE SEQUENCE [LARGE SCALE GENOMIC DNA]</scope>
    <source>
        <strain evidence="1 2">DSM 28571</strain>
    </source>
</reference>
<dbReference type="OrthoDB" id="9773531at2"/>
<organism evidence="1 2">
    <name type="scientific">Clostridium oryzae</name>
    <dbReference type="NCBI Taxonomy" id="1450648"/>
    <lineage>
        <taxon>Bacteria</taxon>
        <taxon>Bacillati</taxon>
        <taxon>Bacillota</taxon>
        <taxon>Clostridia</taxon>
        <taxon>Eubacteriales</taxon>
        <taxon>Clostridiaceae</taxon>
        <taxon>Clostridium</taxon>
    </lineage>
</organism>
<keyword evidence="2" id="KW-1185">Reference proteome</keyword>
<evidence type="ECO:0008006" key="3">
    <source>
        <dbReference type="Google" id="ProtNLM"/>
    </source>
</evidence>
<sequence length="313" mass="36653">MKFIKGFTFAPFAKRGSYMRKEAYKSLDNLVERVGVNFIILVPNGLQDTPQSEEICYTSNSTVSDEELEAMIYYAKKKGLRVALKPTANCKNGTWRAHINFFDEDVHCEPKWSKWFEAYTAFQLHYASLAEKTGCEMFIAGCEMVMSERREREWRKLISDIRDVYHGAVTYNTDKYQEHNVKWWDCVDVISSSGYYPLNDWERQLDRIEAVVHKFNKPFFFAEAGCMSTQGSSAVPNDWNMEGDVDLKEQAEWYETMLKACLRRKWISGFVMWDWASNQYSLNRAESNKGYDVYGKPAEKVIRKYYDMVVADR</sequence>
<dbReference type="InterPro" id="IPR055151">
    <property type="entry name" value="GH113"/>
</dbReference>
<dbReference type="InterPro" id="IPR017853">
    <property type="entry name" value="GH"/>
</dbReference>
<dbReference type="SUPFAM" id="SSF51445">
    <property type="entry name" value="(Trans)glycosidases"/>
    <property type="match status" value="1"/>
</dbReference>
<dbReference type="Proteomes" id="UP000190080">
    <property type="component" value="Unassembled WGS sequence"/>
</dbReference>
<dbReference type="EMBL" id="MZGV01000004">
    <property type="protein sequence ID" value="OPJ64464.1"/>
    <property type="molecule type" value="Genomic_DNA"/>
</dbReference>
<protein>
    <recommendedName>
        <fullName evidence="3">1,4-beta-xylanase</fullName>
    </recommendedName>
</protein>
<proteinExistence type="predicted"/>
<dbReference type="STRING" id="1450648.CLORY_06580"/>
<dbReference type="AlphaFoldDB" id="A0A1V4IXH2"/>
<evidence type="ECO:0000313" key="1">
    <source>
        <dbReference type="EMBL" id="OPJ64464.1"/>
    </source>
</evidence>
<dbReference type="Gene3D" id="3.20.20.80">
    <property type="entry name" value="Glycosidases"/>
    <property type="match status" value="1"/>
</dbReference>
<name>A0A1V4IXH2_9CLOT</name>